<dbReference type="PANTHER" id="PTHR46246:SF1">
    <property type="entry name" value="GUANOSINE-3',5'-BIS(DIPHOSPHATE) 3'-PYROPHOSPHOHYDROLASE MESH1"/>
    <property type="match status" value="1"/>
</dbReference>
<dbReference type="PANTHER" id="PTHR46246">
    <property type="entry name" value="GUANOSINE-3',5'-BIS(DIPHOSPHATE) 3'-PYROPHOSPHOHYDROLASE MESH1"/>
    <property type="match status" value="1"/>
</dbReference>
<dbReference type="Proteomes" id="UP000004318">
    <property type="component" value="Unassembled WGS sequence"/>
</dbReference>
<name>A3U0N0_PSEBH</name>
<gene>
    <name evidence="1" type="ORF">OB2597_19601</name>
</gene>
<dbReference type="Pfam" id="PF13328">
    <property type="entry name" value="HD_4"/>
    <property type="match status" value="1"/>
</dbReference>
<protein>
    <submittedName>
        <fullName evidence="1">Probable GTP pyrophosphokinase</fullName>
        <ecNumber evidence="1">2.7.6.5</ecNumber>
    </submittedName>
</protein>
<accession>A3U0N0</accession>
<sequence length="143" mass="15275">MGQIGKAFELALAAHAGQSDRAGAPYIGHVARVAASIPDGPDAETAQVVALLHDVVEDTDVTLETIEREFGPGIAATVDALTHREDEPPEDYHARIKADPLAITVKCADLEDNSDPARLAVLPDVTRKRLEQKYAATRAALEE</sequence>
<dbReference type="RefSeq" id="WP_009803863.1">
    <property type="nucleotide sequence ID" value="NZ_AAMO01000008.1"/>
</dbReference>
<dbReference type="AlphaFoldDB" id="A3U0N0"/>
<dbReference type="GO" id="GO:0008728">
    <property type="term" value="F:GTP diphosphokinase activity"/>
    <property type="evidence" value="ECO:0007669"/>
    <property type="project" value="UniProtKB-EC"/>
</dbReference>
<reference evidence="1 2" key="1">
    <citation type="journal article" date="2010" name="J. Bacteriol.">
        <title>Genome sequences of Oceanicola granulosus HTCC2516(T) and Oceanicola batsensis HTCC2597(TDelta).</title>
        <authorList>
            <person name="Thrash J.C."/>
            <person name="Cho J.C."/>
            <person name="Vergin K.L."/>
            <person name="Giovannoni S.J."/>
        </authorList>
    </citation>
    <scope>NUCLEOTIDE SEQUENCE [LARGE SCALE GENOMIC DNA]</scope>
    <source>
        <strain evidence="2">ATCC BAA-863 / DSM 15984 / KCTC 12145 / HTCC2597</strain>
    </source>
</reference>
<keyword evidence="1" id="KW-0808">Transferase</keyword>
<dbReference type="EMBL" id="AAMO01000008">
    <property type="protein sequence ID" value="EAQ02321.1"/>
    <property type="molecule type" value="Genomic_DNA"/>
</dbReference>
<evidence type="ECO:0000313" key="2">
    <source>
        <dbReference type="Proteomes" id="UP000004318"/>
    </source>
</evidence>
<keyword evidence="2" id="KW-1185">Reference proteome</keyword>
<dbReference type="GO" id="GO:0016301">
    <property type="term" value="F:kinase activity"/>
    <property type="evidence" value="ECO:0007669"/>
    <property type="project" value="UniProtKB-KW"/>
</dbReference>
<dbReference type="InterPro" id="IPR052194">
    <property type="entry name" value="MESH1"/>
</dbReference>
<dbReference type="EC" id="2.7.6.5" evidence="1"/>
<dbReference type="SUPFAM" id="SSF109604">
    <property type="entry name" value="HD-domain/PDEase-like"/>
    <property type="match status" value="1"/>
</dbReference>
<organism evidence="1 2">
    <name type="scientific">Pseudooceanicola batsensis (strain ATCC BAA-863 / DSM 15984 / KCTC 12145 / HTCC2597)</name>
    <name type="common">Oceanicola batsensis</name>
    <dbReference type="NCBI Taxonomy" id="252305"/>
    <lineage>
        <taxon>Bacteria</taxon>
        <taxon>Pseudomonadati</taxon>
        <taxon>Pseudomonadota</taxon>
        <taxon>Alphaproteobacteria</taxon>
        <taxon>Rhodobacterales</taxon>
        <taxon>Paracoccaceae</taxon>
        <taxon>Pseudooceanicola</taxon>
    </lineage>
</organism>
<dbReference type="Gene3D" id="1.10.3210.10">
    <property type="entry name" value="Hypothetical protein af1432"/>
    <property type="match status" value="1"/>
</dbReference>
<evidence type="ECO:0000313" key="1">
    <source>
        <dbReference type="EMBL" id="EAQ02321.1"/>
    </source>
</evidence>
<keyword evidence="1" id="KW-0418">Kinase</keyword>
<dbReference type="OrthoDB" id="9802385at2"/>
<proteinExistence type="predicted"/>
<dbReference type="HOGENOM" id="CLU_109398_2_0_5"/>
<comment type="caution">
    <text evidence="1">The sequence shown here is derived from an EMBL/GenBank/DDBJ whole genome shotgun (WGS) entry which is preliminary data.</text>
</comment>
<dbReference type="GO" id="GO:0008893">
    <property type="term" value="F:guanosine-3',5'-bis(diphosphate) 3'-diphosphatase activity"/>
    <property type="evidence" value="ECO:0007669"/>
    <property type="project" value="TreeGrafter"/>
</dbReference>
<dbReference type="STRING" id="252305.OB2597_19601"/>